<accession>A0ABW1AM34</accession>
<comment type="caution">
    <text evidence="1">The sequence shown here is derived from an EMBL/GenBank/DDBJ whole genome shotgun (WGS) entry which is preliminary data.</text>
</comment>
<protein>
    <submittedName>
        <fullName evidence="1">Uncharacterized protein</fullName>
    </submittedName>
</protein>
<keyword evidence="2" id="KW-1185">Reference proteome</keyword>
<gene>
    <name evidence="1" type="ORF">ACFPTN_02385</name>
</gene>
<dbReference type="RefSeq" id="WP_232516420.1">
    <property type="nucleotide sequence ID" value="NZ_JBHSOG010000007.1"/>
</dbReference>
<sequence length="307" mass="33505">MAATSTAPSAPPADAAREAVARRLGDASRAAQALSRDAVSLLSDAAPARGYRDLPAPFYAHVGNALAATPGSGHDLLNLILVDLAGEFAQRFERARLPMPLLPYYRENIDRILQRAISGHAWAGSPHSDIFLKDLGILCMTLIPCASHLVFRNSGVPRSLLLRQTPRRLISALGFFGFRTSGFSPFLENHVHPAMLTHFNPAGRETCFGLVARLLECWPDSKGLIGLSWYYDPQVRRISPHLAYLHDTPAREGALFLPAGTGPDVAGDATATSRTRRALHERGEYTPTRYLMAWSRGDILERYAGAL</sequence>
<dbReference type="EMBL" id="JBHSOG010000007">
    <property type="protein sequence ID" value="MFC5768214.1"/>
    <property type="molecule type" value="Genomic_DNA"/>
</dbReference>
<name>A0ABW1AM34_9RHOO</name>
<proteinExistence type="predicted"/>
<evidence type="ECO:0000313" key="1">
    <source>
        <dbReference type="EMBL" id="MFC5768214.1"/>
    </source>
</evidence>
<evidence type="ECO:0000313" key="2">
    <source>
        <dbReference type="Proteomes" id="UP001595974"/>
    </source>
</evidence>
<dbReference type="Proteomes" id="UP001595974">
    <property type="component" value="Unassembled WGS sequence"/>
</dbReference>
<reference evidence="2" key="1">
    <citation type="journal article" date="2019" name="Int. J. Syst. Evol. Microbiol.">
        <title>The Global Catalogue of Microorganisms (GCM) 10K type strain sequencing project: providing services to taxonomists for standard genome sequencing and annotation.</title>
        <authorList>
            <consortium name="The Broad Institute Genomics Platform"/>
            <consortium name="The Broad Institute Genome Sequencing Center for Infectious Disease"/>
            <person name="Wu L."/>
            <person name="Ma J."/>
        </authorList>
    </citation>
    <scope>NUCLEOTIDE SEQUENCE [LARGE SCALE GENOMIC DNA]</scope>
    <source>
        <strain evidence="2">SHR3</strain>
    </source>
</reference>
<organism evidence="1 2">
    <name type="scientific">Thauera sinica</name>
    <dbReference type="NCBI Taxonomy" id="2665146"/>
    <lineage>
        <taxon>Bacteria</taxon>
        <taxon>Pseudomonadati</taxon>
        <taxon>Pseudomonadota</taxon>
        <taxon>Betaproteobacteria</taxon>
        <taxon>Rhodocyclales</taxon>
        <taxon>Zoogloeaceae</taxon>
        <taxon>Thauera</taxon>
    </lineage>
</organism>